<proteinExistence type="predicted"/>
<comment type="catalytic activity">
    <reaction evidence="1">
        <text>ATP + protein L-histidine = ADP + protein N-phospho-L-histidine.</text>
        <dbReference type="EC" id="2.7.13.3"/>
    </reaction>
</comment>
<evidence type="ECO:0000256" key="4">
    <source>
        <dbReference type="ARBA" id="ARBA00022679"/>
    </source>
</evidence>
<dbReference type="EMBL" id="CP132942">
    <property type="protein sequence ID" value="XCB31741.1"/>
    <property type="molecule type" value="Genomic_DNA"/>
</dbReference>
<dbReference type="InterPro" id="IPR011110">
    <property type="entry name" value="Reg_prop"/>
</dbReference>
<dbReference type="GO" id="GO:0005524">
    <property type="term" value="F:ATP binding"/>
    <property type="evidence" value="ECO:0007669"/>
    <property type="project" value="UniProtKB-KW"/>
</dbReference>
<dbReference type="KEGG" id="tpsc:RBB77_14950"/>
<dbReference type="InterPro" id="IPR011123">
    <property type="entry name" value="Y_Y_Y"/>
</dbReference>
<evidence type="ECO:0000256" key="3">
    <source>
        <dbReference type="ARBA" id="ARBA00022553"/>
    </source>
</evidence>
<dbReference type="SUPFAM" id="SSF63829">
    <property type="entry name" value="Calcium-dependent phosphotriesterase"/>
    <property type="match status" value="2"/>
</dbReference>
<dbReference type="PANTHER" id="PTHR43547:SF2">
    <property type="entry name" value="HYBRID SIGNAL TRANSDUCTION HISTIDINE KINASE C"/>
    <property type="match status" value="1"/>
</dbReference>
<dbReference type="SMART" id="SM00387">
    <property type="entry name" value="HATPase_c"/>
    <property type="match status" value="1"/>
</dbReference>
<dbReference type="InterPro" id="IPR036097">
    <property type="entry name" value="HisK_dim/P_sf"/>
</dbReference>
<evidence type="ECO:0000256" key="6">
    <source>
        <dbReference type="ARBA" id="ARBA00022777"/>
    </source>
</evidence>
<dbReference type="SUPFAM" id="SSF47384">
    <property type="entry name" value="Homodimeric domain of signal transducing histidine kinase"/>
    <property type="match status" value="1"/>
</dbReference>
<evidence type="ECO:0000256" key="1">
    <source>
        <dbReference type="ARBA" id="ARBA00000085"/>
    </source>
</evidence>
<dbReference type="PROSITE" id="PS50113">
    <property type="entry name" value="PAC"/>
    <property type="match status" value="1"/>
</dbReference>
<accession>A0AAU7ZL70</accession>
<dbReference type="SMART" id="SM00091">
    <property type="entry name" value="PAS"/>
    <property type="match status" value="1"/>
</dbReference>
<evidence type="ECO:0000313" key="12">
    <source>
        <dbReference type="EMBL" id="XCB31741.1"/>
    </source>
</evidence>
<keyword evidence="8" id="KW-0902">Two-component regulatory system</keyword>
<dbReference type="CDD" id="cd00130">
    <property type="entry name" value="PAS"/>
    <property type="match status" value="1"/>
</dbReference>
<dbReference type="InterPro" id="IPR035965">
    <property type="entry name" value="PAS-like_dom_sf"/>
</dbReference>
<reference evidence="12" key="2">
    <citation type="journal article" date="2024" name="Environ. Microbiol.">
        <title>Genome analysis and description of Tunturibacter gen. nov. expands the diversity of Terriglobia in tundra soils.</title>
        <authorList>
            <person name="Messyasz A."/>
            <person name="Mannisto M.K."/>
            <person name="Kerkhof L.J."/>
            <person name="Haggblom M.M."/>
        </authorList>
    </citation>
    <scope>NUCLEOTIDE SEQUENCE</scope>
    <source>
        <strain evidence="12">X5P6</strain>
    </source>
</reference>
<dbReference type="SMART" id="SM00388">
    <property type="entry name" value="HisKA"/>
    <property type="match status" value="1"/>
</dbReference>
<dbReference type="Gene3D" id="2.130.10.10">
    <property type="entry name" value="YVTN repeat-like/Quinoprotein amine dehydrogenase"/>
    <property type="match status" value="2"/>
</dbReference>
<dbReference type="PROSITE" id="PS50109">
    <property type="entry name" value="HIS_KIN"/>
    <property type="match status" value="1"/>
</dbReference>
<feature type="domain" description="Histidine kinase" evidence="9">
    <location>
        <begin position="893"/>
        <end position="1106"/>
    </location>
</feature>
<dbReference type="Gene3D" id="3.30.565.10">
    <property type="entry name" value="Histidine kinase-like ATPase, C-terminal domain"/>
    <property type="match status" value="1"/>
</dbReference>
<dbReference type="Pfam" id="PF08447">
    <property type="entry name" value="PAS_3"/>
    <property type="match status" value="1"/>
</dbReference>
<dbReference type="GO" id="GO:0042802">
    <property type="term" value="F:identical protein binding"/>
    <property type="evidence" value="ECO:0007669"/>
    <property type="project" value="UniProtKB-ARBA"/>
</dbReference>
<dbReference type="InterPro" id="IPR005467">
    <property type="entry name" value="His_kinase_dom"/>
</dbReference>
<dbReference type="InterPro" id="IPR000700">
    <property type="entry name" value="PAS-assoc_C"/>
</dbReference>
<feature type="domain" description="PAC" evidence="11">
    <location>
        <begin position="825"/>
        <end position="877"/>
    </location>
</feature>
<dbReference type="Pfam" id="PF07494">
    <property type="entry name" value="Reg_prop"/>
    <property type="match status" value="5"/>
</dbReference>
<dbReference type="SMART" id="SM00086">
    <property type="entry name" value="PAC"/>
    <property type="match status" value="1"/>
</dbReference>
<dbReference type="InterPro" id="IPR000014">
    <property type="entry name" value="PAS"/>
</dbReference>
<dbReference type="PANTHER" id="PTHR43547">
    <property type="entry name" value="TWO-COMPONENT HISTIDINE KINASE"/>
    <property type="match status" value="1"/>
</dbReference>
<evidence type="ECO:0000256" key="8">
    <source>
        <dbReference type="ARBA" id="ARBA00023012"/>
    </source>
</evidence>
<dbReference type="Gene3D" id="3.30.450.20">
    <property type="entry name" value="PAS domain"/>
    <property type="match status" value="1"/>
</dbReference>
<dbReference type="EC" id="2.7.13.3" evidence="2"/>
<dbReference type="FunFam" id="3.30.450.20:FF:000099">
    <property type="entry name" value="Sensory box sensor histidine kinase"/>
    <property type="match status" value="1"/>
</dbReference>
<evidence type="ECO:0000256" key="2">
    <source>
        <dbReference type="ARBA" id="ARBA00012438"/>
    </source>
</evidence>
<dbReference type="InterPro" id="IPR013783">
    <property type="entry name" value="Ig-like_fold"/>
</dbReference>
<dbReference type="Pfam" id="PF07495">
    <property type="entry name" value="Y_Y_Y"/>
    <property type="match status" value="1"/>
</dbReference>
<dbReference type="InterPro" id="IPR015943">
    <property type="entry name" value="WD40/YVTN_repeat-like_dom_sf"/>
</dbReference>
<dbReference type="InterPro" id="IPR013655">
    <property type="entry name" value="PAS_fold_3"/>
</dbReference>
<evidence type="ECO:0000259" key="11">
    <source>
        <dbReference type="PROSITE" id="PS50113"/>
    </source>
</evidence>
<keyword evidence="7" id="KW-0067">ATP-binding</keyword>
<dbReference type="SUPFAM" id="SSF55785">
    <property type="entry name" value="PYP-like sensor domain (PAS domain)"/>
    <property type="match status" value="1"/>
</dbReference>
<sequence length="1113" mass="121866">MLAGLVPAAHALDPNRLPSQYVREQWTTETGFPGGGINGISQTADGYLWIGTDSGLIRFDGFNFRHVSFPFATASNVPILQLLTDASGQLWIRPQGTDLVRQKDGKFESVRHGQDAITALSKDNNDGVLVSSIDQGTFRYMADDVQKLGSSSPPVISMTETADGKIWMGTLGDGLFVLTGGRDTQVNAGLPDRKINCLVAIGSDELWVGTGTGLYHGDGTRFRRFELPSFLGDVQVLSLLRDHDSNIWVGTTRGLLRINAKGISFSEENELRGDGGINVLFEDREGNLWIGGGRGLGRIRDSAFVTYSSVTDRRFEHNGPVYVDPEGRTWLAPAHGGLYVLQNGQAQPVTSIPRNEVVYSISGRADEVWSGRQLGGLTRLQFRNGAIASQSYTEANGLAQNSAYAVYESRDGSVWTGTLNGGVSKFKDGHFTTYTTTNGLASNTVSSILETRDGAMWFATPAGLSSFSNGQWRTYTTVEGLPSPEVNCLFEDSSGTLWSGTSAGLASFTSNHFQVPNESPDVLREQILGMADDKSGRFWIATSHHVLRVPRDKLLSDVVKAVDVHEYDQADGLDSTEGVKRSPSVVSDSAGRIWFSLRSGLSVVSPSQINDNSAPALPHIETITADNTTANLAAFVQIPPSPRRITFEYTGLSLAVPERIRFRYFLEGFDSSWSQPVAAREAVYTNLGPGHYRFRLVASNSEGLWNGPETAIAFNVAPAYYQTYWFRLSSVAAFLAFLWGLHQLRLQQLRREERKLSEAIETIPAMAWITGPDGVTQFVNRRLLEYTGLSQLGKAEKVGEIAIHPEDRDRIVRRMGASFVSGEPFEDEMRVRNSDGEYRWFLGRAVPLRDKRGKIVKWYGAATDIQDRKRAEELQANLAHTNRVSLLGELVASISHELAQPITATTNHAKASLRWLQRDPPDLAQVRKGTERIVEAGAFASEIIDRLRSLYKKAPPKRELVAINEVIGEMVRLLRGEANEYAVSIRTDLAADLPKVAADRVQLQQVLMNLMLNGIEAMKETGGVLTVRRGRGEDGQVLILVSDTGVGLPAGKADEIFNAFFTTKPEGSGMGLAICRSIVESHGGRLWATSDEGRGATFHFTLPTAVVEVSTAI</sequence>
<protein>
    <recommendedName>
        <fullName evidence="2">histidine kinase</fullName>
        <ecNumber evidence="2">2.7.13.3</ecNumber>
    </recommendedName>
</protein>
<dbReference type="InterPro" id="IPR036890">
    <property type="entry name" value="HATPase_C_sf"/>
</dbReference>
<dbReference type="InterPro" id="IPR004358">
    <property type="entry name" value="Sig_transdc_His_kin-like_C"/>
</dbReference>
<keyword evidence="5" id="KW-0547">Nucleotide-binding</keyword>
<dbReference type="Gene3D" id="1.10.287.130">
    <property type="match status" value="1"/>
</dbReference>
<dbReference type="InterPro" id="IPR001610">
    <property type="entry name" value="PAC"/>
</dbReference>
<dbReference type="Gene3D" id="2.60.40.10">
    <property type="entry name" value="Immunoglobulins"/>
    <property type="match status" value="1"/>
</dbReference>
<evidence type="ECO:0000256" key="7">
    <source>
        <dbReference type="ARBA" id="ARBA00022840"/>
    </source>
</evidence>
<evidence type="ECO:0000259" key="9">
    <source>
        <dbReference type="PROSITE" id="PS50109"/>
    </source>
</evidence>
<reference evidence="12" key="1">
    <citation type="submission" date="2023-08" db="EMBL/GenBank/DDBJ databases">
        <authorList>
            <person name="Messyasz A."/>
            <person name="Mannisto M.K."/>
            <person name="Kerkhof L.J."/>
            <person name="Haggblom M."/>
        </authorList>
    </citation>
    <scope>NUCLEOTIDE SEQUENCE</scope>
    <source>
        <strain evidence="12">X5P6</strain>
    </source>
</reference>
<dbReference type="GO" id="GO:0000155">
    <property type="term" value="F:phosphorelay sensor kinase activity"/>
    <property type="evidence" value="ECO:0007669"/>
    <property type="project" value="InterPro"/>
</dbReference>
<dbReference type="AlphaFoldDB" id="A0AAU7ZL70"/>
<name>A0AAU7ZL70_9BACT</name>
<dbReference type="PROSITE" id="PS50112">
    <property type="entry name" value="PAS"/>
    <property type="match status" value="1"/>
</dbReference>
<dbReference type="NCBIfam" id="TIGR00229">
    <property type="entry name" value="sensory_box"/>
    <property type="match status" value="1"/>
</dbReference>
<dbReference type="RefSeq" id="WP_353062585.1">
    <property type="nucleotide sequence ID" value="NZ_CP132942.1"/>
</dbReference>
<organism evidence="12">
    <name type="scientific">Tunturiibacter psychrotolerans</name>
    <dbReference type="NCBI Taxonomy" id="3069686"/>
    <lineage>
        <taxon>Bacteria</taxon>
        <taxon>Pseudomonadati</taxon>
        <taxon>Acidobacteriota</taxon>
        <taxon>Terriglobia</taxon>
        <taxon>Terriglobales</taxon>
        <taxon>Acidobacteriaceae</taxon>
        <taxon>Tunturiibacter</taxon>
    </lineage>
</organism>
<evidence type="ECO:0000259" key="10">
    <source>
        <dbReference type="PROSITE" id="PS50112"/>
    </source>
</evidence>
<keyword evidence="3" id="KW-0597">Phosphoprotein</keyword>
<dbReference type="FunFam" id="3.30.565.10:FF:000042">
    <property type="entry name" value="Two-component sensor histidine kinase KdpD"/>
    <property type="match status" value="1"/>
</dbReference>
<evidence type="ECO:0000256" key="5">
    <source>
        <dbReference type="ARBA" id="ARBA00022741"/>
    </source>
</evidence>
<dbReference type="InterPro" id="IPR003594">
    <property type="entry name" value="HATPase_dom"/>
</dbReference>
<dbReference type="SUPFAM" id="SSF55874">
    <property type="entry name" value="ATPase domain of HSP90 chaperone/DNA topoisomerase II/histidine kinase"/>
    <property type="match status" value="1"/>
</dbReference>
<dbReference type="InterPro" id="IPR003661">
    <property type="entry name" value="HisK_dim/P_dom"/>
</dbReference>
<keyword evidence="4" id="KW-0808">Transferase</keyword>
<dbReference type="CDD" id="cd00082">
    <property type="entry name" value="HisKA"/>
    <property type="match status" value="1"/>
</dbReference>
<dbReference type="PRINTS" id="PR00344">
    <property type="entry name" value="BCTRLSENSOR"/>
</dbReference>
<gene>
    <name evidence="12" type="ORF">RBB77_14950</name>
</gene>
<feature type="domain" description="PAS" evidence="10">
    <location>
        <begin position="752"/>
        <end position="822"/>
    </location>
</feature>
<keyword evidence="6" id="KW-0418">Kinase</keyword>
<dbReference type="Pfam" id="PF02518">
    <property type="entry name" value="HATPase_c"/>
    <property type="match status" value="1"/>
</dbReference>